<proteinExistence type="predicted"/>
<feature type="compositionally biased region" description="Polar residues" evidence="1">
    <location>
        <begin position="196"/>
        <end position="213"/>
    </location>
</feature>
<dbReference type="STRING" id="190650.CC_0677"/>
<name>Q9AAC5_CAUVC</name>
<dbReference type="PIR" id="B87333">
    <property type="entry name" value="B87333"/>
</dbReference>
<accession>Q9AAC5</accession>
<keyword evidence="3" id="KW-1185">Reference proteome</keyword>
<dbReference type="KEGG" id="ccr:CC_0677"/>
<dbReference type="HOGENOM" id="CLU_1292501_0_0_5"/>
<dbReference type="EnsemblBacteria" id="AAK22662">
    <property type="protein sequence ID" value="AAK22662"/>
    <property type="gene ID" value="CC_0677"/>
</dbReference>
<feature type="compositionally biased region" description="Basic and acidic residues" evidence="1">
    <location>
        <begin position="150"/>
        <end position="179"/>
    </location>
</feature>
<reference evidence="2 3" key="1">
    <citation type="journal article" date="2001" name="Proc. Natl. Acad. Sci. U.S.A.">
        <title>Complete genome sequence of Caulobacter crescentus.</title>
        <authorList>
            <person name="Nierman W.C."/>
            <person name="Feldblyum T.V."/>
            <person name="Laub M.T."/>
            <person name="Paulsen I.T."/>
            <person name="Nelson K.E."/>
            <person name="Eisen J.A."/>
            <person name="Heidelberg J.F."/>
            <person name="Alley M.R."/>
            <person name="Ohta N."/>
            <person name="Maddock J.R."/>
            <person name="Potocka I."/>
            <person name="Nelson W.C."/>
            <person name="Newton A."/>
            <person name="Stephens C."/>
            <person name="Phadke N.D."/>
            <person name="Ely B."/>
            <person name="DeBoy R.T."/>
            <person name="Dodson R.J."/>
            <person name="Durkin A.S."/>
            <person name="Gwinn M.L."/>
            <person name="Haft D.H."/>
            <person name="Kolonay J.F."/>
            <person name="Smit J."/>
            <person name="Craven M.B."/>
            <person name="Khouri H."/>
            <person name="Shetty J."/>
            <person name="Berry K."/>
            <person name="Utterback T."/>
            <person name="Tran K."/>
            <person name="Wolf A."/>
            <person name="Vamathevan J."/>
            <person name="Ermolaeva M."/>
            <person name="White O."/>
            <person name="Salzberg S.L."/>
            <person name="Venter J.C."/>
            <person name="Shapiro L."/>
            <person name="Fraser C.M."/>
        </authorList>
    </citation>
    <scope>NUCLEOTIDE SEQUENCE [LARGE SCALE GENOMIC DNA]</scope>
    <source>
        <strain evidence="3">ATCC 19089 / CB15</strain>
    </source>
</reference>
<dbReference type="AlphaFoldDB" id="Q9AAC5"/>
<evidence type="ECO:0000313" key="2">
    <source>
        <dbReference type="EMBL" id="AAK22662.1"/>
    </source>
</evidence>
<feature type="region of interest" description="Disordered" evidence="1">
    <location>
        <begin position="51"/>
        <end position="96"/>
    </location>
</feature>
<sequence length="213" mass="23783">MSSSTTPASIRRRQTGRVRGADVFFQAEGLRMGFGAWSFIMVSLPLRRSRMDCSRTRTSAARKPERKLKPSGFSRLSEHDNQCSDVPEYRKPTYRRQGDQKIVSDIVFANKCGRSGNEYREKSSASSDSLFESQDDWVALNGVAEPSQGPERHQAVDKRPNDWQEEQDHRPVSDVRGAKLVDPYGSRGVLPGPARKNQSTPAQASRVTTAPKA</sequence>
<protein>
    <submittedName>
        <fullName evidence="2">Uncharacterized protein</fullName>
    </submittedName>
</protein>
<evidence type="ECO:0000256" key="1">
    <source>
        <dbReference type="SAM" id="MobiDB-lite"/>
    </source>
</evidence>
<dbReference type="EMBL" id="AE005673">
    <property type="protein sequence ID" value="AAK22662.1"/>
    <property type="molecule type" value="Genomic_DNA"/>
</dbReference>
<feature type="compositionally biased region" description="Basic and acidic residues" evidence="1">
    <location>
        <begin position="76"/>
        <end position="96"/>
    </location>
</feature>
<organism evidence="2 3">
    <name type="scientific">Caulobacter vibrioides (strain ATCC 19089 / CIP 103742 / CB 15)</name>
    <name type="common">Caulobacter crescentus</name>
    <dbReference type="NCBI Taxonomy" id="190650"/>
    <lineage>
        <taxon>Bacteria</taxon>
        <taxon>Pseudomonadati</taxon>
        <taxon>Pseudomonadota</taxon>
        <taxon>Alphaproteobacteria</taxon>
        <taxon>Caulobacterales</taxon>
        <taxon>Caulobacteraceae</taxon>
        <taxon>Caulobacter</taxon>
    </lineage>
</organism>
<dbReference type="Proteomes" id="UP000001816">
    <property type="component" value="Chromosome"/>
</dbReference>
<feature type="region of interest" description="Disordered" evidence="1">
    <location>
        <begin position="143"/>
        <end position="213"/>
    </location>
</feature>
<evidence type="ECO:0000313" key="3">
    <source>
        <dbReference type="Proteomes" id="UP000001816"/>
    </source>
</evidence>
<gene>
    <name evidence="2" type="ordered locus">CC_0677</name>
</gene>
<dbReference type="BioCyc" id="CAULO:CC0677-MONOMER"/>